<feature type="transmembrane region" description="Helical" evidence="7">
    <location>
        <begin position="21"/>
        <end position="41"/>
    </location>
</feature>
<evidence type="ECO:0000256" key="5">
    <source>
        <dbReference type="ARBA" id="ARBA00022989"/>
    </source>
</evidence>
<dbReference type="AlphaFoldDB" id="A0A1W6KEX9"/>
<organism evidence="9 10">
    <name type="scientific">Marinobacter salarius</name>
    <dbReference type="NCBI Taxonomy" id="1420917"/>
    <lineage>
        <taxon>Bacteria</taxon>
        <taxon>Pseudomonadati</taxon>
        <taxon>Pseudomonadota</taxon>
        <taxon>Gammaproteobacteria</taxon>
        <taxon>Pseudomonadales</taxon>
        <taxon>Marinobacteraceae</taxon>
        <taxon>Marinobacter</taxon>
    </lineage>
</organism>
<evidence type="ECO:0000256" key="7">
    <source>
        <dbReference type="RuleBase" id="RU363032"/>
    </source>
</evidence>
<dbReference type="Gene3D" id="1.10.3720.10">
    <property type="entry name" value="MetI-like"/>
    <property type="match status" value="1"/>
</dbReference>
<evidence type="ECO:0000256" key="4">
    <source>
        <dbReference type="ARBA" id="ARBA00022692"/>
    </source>
</evidence>
<dbReference type="InterPro" id="IPR035906">
    <property type="entry name" value="MetI-like_sf"/>
</dbReference>
<dbReference type="PANTHER" id="PTHR30043">
    <property type="entry name" value="PHOSPHONATES TRANSPORT SYSTEM PERMEASE PROTEIN"/>
    <property type="match status" value="1"/>
</dbReference>
<sequence>MIDVSARHHADWQFRSGKQQLARWVGWFWLVALTVFCWELMNRNTIWAFVSDAPDQAADIGERMFPPAWSYVNQLWTPLWDTLNIATLGTIIGVIIAIPVAFLAASNTTPSRRFVRPVALLIIVSSRSINSLIWALLLVAIIGPGLLSGIVAIGLRSIGFVAKLLYEAIEEIDVKQVEAVRATGASGAQVIDYAIVPQILPAFWGISVFRWDINIRESTILGLVGAGGLGLQLQASLSTLAWNQVTMIFVVILVTVVASEWVSARVRQAVL</sequence>
<evidence type="ECO:0000313" key="10">
    <source>
        <dbReference type="Proteomes" id="UP000193100"/>
    </source>
</evidence>
<dbReference type="GO" id="GO:0005886">
    <property type="term" value="C:plasma membrane"/>
    <property type="evidence" value="ECO:0007669"/>
    <property type="project" value="UniProtKB-SubCell"/>
</dbReference>
<dbReference type="GO" id="GO:0015416">
    <property type="term" value="F:ABC-type phosphonate transporter activity"/>
    <property type="evidence" value="ECO:0007669"/>
    <property type="project" value="InterPro"/>
</dbReference>
<comment type="similarity">
    <text evidence="7">Belongs to the binding-protein-dependent transport system permease family.</text>
</comment>
<evidence type="ECO:0000259" key="8">
    <source>
        <dbReference type="PROSITE" id="PS50928"/>
    </source>
</evidence>
<dbReference type="RefSeq" id="WP_228210253.1">
    <property type="nucleotide sequence ID" value="NZ_DCAM01000072.1"/>
</dbReference>
<dbReference type="CDD" id="cd06261">
    <property type="entry name" value="TM_PBP2"/>
    <property type="match status" value="1"/>
</dbReference>
<dbReference type="InterPro" id="IPR005769">
    <property type="entry name" value="PhnE/PtxC"/>
</dbReference>
<evidence type="ECO:0000256" key="2">
    <source>
        <dbReference type="ARBA" id="ARBA00022448"/>
    </source>
</evidence>
<feature type="domain" description="ABC transmembrane type-1" evidence="8">
    <location>
        <begin position="79"/>
        <end position="263"/>
    </location>
</feature>
<keyword evidence="2 7" id="KW-0813">Transport</keyword>
<dbReference type="STRING" id="1420917.AU15_09535"/>
<feature type="transmembrane region" description="Helical" evidence="7">
    <location>
        <begin position="241"/>
        <end position="262"/>
    </location>
</feature>
<dbReference type="NCBIfam" id="TIGR01097">
    <property type="entry name" value="PhnE"/>
    <property type="match status" value="1"/>
</dbReference>
<dbReference type="SUPFAM" id="SSF161098">
    <property type="entry name" value="MetI-like"/>
    <property type="match status" value="1"/>
</dbReference>
<keyword evidence="6 7" id="KW-0472">Membrane</keyword>
<accession>A0A1W6KEX9</accession>
<dbReference type="PROSITE" id="PS50928">
    <property type="entry name" value="ABC_TM1"/>
    <property type="match status" value="1"/>
</dbReference>
<keyword evidence="5 7" id="KW-1133">Transmembrane helix</keyword>
<evidence type="ECO:0000256" key="3">
    <source>
        <dbReference type="ARBA" id="ARBA00022475"/>
    </source>
</evidence>
<protein>
    <submittedName>
        <fullName evidence="9">Phosphate-import permease protein PhnE</fullName>
    </submittedName>
</protein>
<reference evidence="9 10" key="1">
    <citation type="submission" date="2017-04" db="EMBL/GenBank/DDBJ databases">
        <title>Genome Sequence of Marinobacter salarius strain SMR5 Isolated from a culture of the Diatom Skeletonema marinoi.</title>
        <authorList>
            <person name="Topel M."/>
            <person name="Pinder M.I.M."/>
            <person name="Johansson O.N."/>
            <person name="Kourtchenko O."/>
            <person name="Godhe A."/>
            <person name="Clarke A.K."/>
        </authorList>
    </citation>
    <scope>NUCLEOTIDE SEQUENCE [LARGE SCALE GENOMIC DNA]</scope>
    <source>
        <strain evidence="9 10">SMR5</strain>
    </source>
</reference>
<dbReference type="Pfam" id="PF00528">
    <property type="entry name" value="BPD_transp_1"/>
    <property type="match status" value="1"/>
</dbReference>
<gene>
    <name evidence="9" type="primary">phnE</name>
    <name evidence="9" type="ORF">MARSALSMR5_03933</name>
</gene>
<dbReference type="PANTHER" id="PTHR30043:SF1">
    <property type="entry name" value="ABC TRANSPORT SYSTEM PERMEASE PROTEIN P69"/>
    <property type="match status" value="1"/>
</dbReference>
<dbReference type="InterPro" id="IPR000515">
    <property type="entry name" value="MetI-like"/>
</dbReference>
<keyword evidence="3" id="KW-1003">Cell membrane</keyword>
<keyword evidence="4 7" id="KW-0812">Transmembrane</keyword>
<comment type="subcellular location">
    <subcellularLocation>
        <location evidence="1 7">Cell membrane</location>
        <topology evidence="1 7">Multi-pass membrane protein</topology>
    </subcellularLocation>
</comment>
<evidence type="ECO:0000256" key="1">
    <source>
        <dbReference type="ARBA" id="ARBA00004651"/>
    </source>
</evidence>
<feature type="transmembrane region" description="Helical" evidence="7">
    <location>
        <begin position="85"/>
        <end position="106"/>
    </location>
</feature>
<dbReference type="EMBL" id="CP020931">
    <property type="protein sequence ID" value="ARM85953.1"/>
    <property type="molecule type" value="Genomic_DNA"/>
</dbReference>
<evidence type="ECO:0000256" key="6">
    <source>
        <dbReference type="ARBA" id="ARBA00023136"/>
    </source>
</evidence>
<dbReference type="Proteomes" id="UP000193100">
    <property type="component" value="Chromosome"/>
</dbReference>
<proteinExistence type="inferred from homology"/>
<name>A0A1W6KEX9_9GAMM</name>
<evidence type="ECO:0000313" key="9">
    <source>
        <dbReference type="EMBL" id="ARM85953.1"/>
    </source>
</evidence>